<dbReference type="InterPro" id="IPR047148">
    <property type="entry name" value="PLPL9"/>
</dbReference>
<keyword evidence="5" id="KW-0442">Lipid degradation</keyword>
<evidence type="ECO:0000256" key="4">
    <source>
        <dbReference type="ARBA" id="ARBA00023098"/>
    </source>
</evidence>
<feature type="short sequence motif" description="GXSXG" evidence="5">
    <location>
        <begin position="44"/>
        <end position="48"/>
    </location>
</feature>
<protein>
    <recommendedName>
        <fullName evidence="6">PNPLA domain-containing protein</fullName>
    </recommendedName>
</protein>
<feature type="active site" description="Nucleophile" evidence="5">
    <location>
        <position position="46"/>
    </location>
</feature>
<dbReference type="Proteomes" id="UP000828390">
    <property type="component" value="Unassembled WGS sequence"/>
</dbReference>
<evidence type="ECO:0000313" key="8">
    <source>
        <dbReference type="Proteomes" id="UP000828390"/>
    </source>
</evidence>
<keyword evidence="2 5" id="KW-0378">Hydrolase</keyword>
<evidence type="ECO:0000256" key="3">
    <source>
        <dbReference type="ARBA" id="ARBA00023043"/>
    </source>
</evidence>
<gene>
    <name evidence="7" type="ORF">DPMN_171718</name>
</gene>
<dbReference type="PANTHER" id="PTHR24139">
    <property type="entry name" value="CALCIUM-INDEPENDENT PHOSPHOLIPASE A2"/>
    <property type="match status" value="1"/>
</dbReference>
<dbReference type="SUPFAM" id="SSF52151">
    <property type="entry name" value="FabD/lysophospholipase-like"/>
    <property type="match status" value="1"/>
</dbReference>
<reference evidence="7" key="1">
    <citation type="journal article" date="2019" name="bioRxiv">
        <title>The Genome of the Zebra Mussel, Dreissena polymorpha: A Resource for Invasive Species Research.</title>
        <authorList>
            <person name="McCartney M.A."/>
            <person name="Auch B."/>
            <person name="Kono T."/>
            <person name="Mallez S."/>
            <person name="Zhang Y."/>
            <person name="Obille A."/>
            <person name="Becker A."/>
            <person name="Abrahante J.E."/>
            <person name="Garbe J."/>
            <person name="Badalamenti J.P."/>
            <person name="Herman A."/>
            <person name="Mangelson H."/>
            <person name="Liachko I."/>
            <person name="Sullivan S."/>
            <person name="Sone E.D."/>
            <person name="Koren S."/>
            <person name="Silverstein K.A.T."/>
            <person name="Beckman K.B."/>
            <person name="Gohl D.M."/>
        </authorList>
    </citation>
    <scope>NUCLEOTIDE SEQUENCE</scope>
    <source>
        <strain evidence="7">Duluth1</strain>
        <tissue evidence="7">Whole animal</tissue>
    </source>
</reference>
<evidence type="ECO:0000256" key="1">
    <source>
        <dbReference type="ARBA" id="ARBA00022737"/>
    </source>
</evidence>
<dbReference type="GO" id="GO:0005739">
    <property type="term" value="C:mitochondrion"/>
    <property type="evidence" value="ECO:0007669"/>
    <property type="project" value="TreeGrafter"/>
</dbReference>
<evidence type="ECO:0000259" key="6">
    <source>
        <dbReference type="PROSITE" id="PS51635"/>
    </source>
</evidence>
<name>A0A9D4DZF8_DREPO</name>
<keyword evidence="8" id="KW-1185">Reference proteome</keyword>
<dbReference type="InterPro" id="IPR002641">
    <property type="entry name" value="PNPLA_dom"/>
</dbReference>
<dbReference type="GO" id="GO:2000304">
    <property type="term" value="P:positive regulation of ceramide biosynthetic process"/>
    <property type="evidence" value="ECO:0007669"/>
    <property type="project" value="TreeGrafter"/>
</dbReference>
<dbReference type="GO" id="GO:0047499">
    <property type="term" value="F:calcium-independent phospholipase A2 activity"/>
    <property type="evidence" value="ECO:0007669"/>
    <property type="project" value="InterPro"/>
</dbReference>
<dbReference type="EMBL" id="JAIWYP010000009">
    <property type="protein sequence ID" value="KAH3770431.1"/>
    <property type="molecule type" value="Genomic_DNA"/>
</dbReference>
<keyword evidence="3" id="KW-0040">ANK repeat</keyword>
<evidence type="ECO:0000256" key="2">
    <source>
        <dbReference type="ARBA" id="ARBA00022801"/>
    </source>
</evidence>
<keyword evidence="1" id="KW-0677">Repeat</keyword>
<comment type="caution">
    <text evidence="7">The sequence shown here is derived from an EMBL/GenBank/DDBJ whole genome shotgun (WGS) entry which is preliminary data.</text>
</comment>
<dbReference type="PROSITE" id="PS51635">
    <property type="entry name" value="PNPLA"/>
    <property type="match status" value="1"/>
</dbReference>
<dbReference type="Pfam" id="PF01734">
    <property type="entry name" value="Patatin"/>
    <property type="match status" value="1"/>
</dbReference>
<accession>A0A9D4DZF8</accession>
<proteinExistence type="predicted"/>
<dbReference type="InterPro" id="IPR016035">
    <property type="entry name" value="Acyl_Trfase/lysoPLipase"/>
</dbReference>
<dbReference type="GO" id="GO:0016042">
    <property type="term" value="P:lipid catabolic process"/>
    <property type="evidence" value="ECO:0007669"/>
    <property type="project" value="UniProtKB-UniRule"/>
</dbReference>
<dbReference type="GO" id="GO:0052816">
    <property type="term" value="F:long-chain fatty acyl-CoA hydrolase activity"/>
    <property type="evidence" value="ECO:0007669"/>
    <property type="project" value="TreeGrafter"/>
</dbReference>
<keyword evidence="4 5" id="KW-0443">Lipid metabolism</keyword>
<feature type="domain" description="PNPLA" evidence="6">
    <location>
        <begin position="8"/>
        <end position="185"/>
    </location>
</feature>
<feature type="short sequence motif" description="GXGXXG" evidence="5">
    <location>
        <begin position="12"/>
        <end position="17"/>
    </location>
</feature>
<organism evidence="7 8">
    <name type="scientific">Dreissena polymorpha</name>
    <name type="common">Zebra mussel</name>
    <name type="synonym">Mytilus polymorpha</name>
    <dbReference type="NCBI Taxonomy" id="45954"/>
    <lineage>
        <taxon>Eukaryota</taxon>
        <taxon>Metazoa</taxon>
        <taxon>Spiralia</taxon>
        <taxon>Lophotrochozoa</taxon>
        <taxon>Mollusca</taxon>
        <taxon>Bivalvia</taxon>
        <taxon>Autobranchia</taxon>
        <taxon>Heteroconchia</taxon>
        <taxon>Euheterodonta</taxon>
        <taxon>Imparidentia</taxon>
        <taxon>Neoheterodontei</taxon>
        <taxon>Myida</taxon>
        <taxon>Dreissenoidea</taxon>
        <taxon>Dreissenidae</taxon>
        <taxon>Dreissena</taxon>
    </lineage>
</organism>
<dbReference type="PANTHER" id="PTHR24139:SF34">
    <property type="entry name" value="85_88 KDA CALCIUM-INDEPENDENT PHOSPHOLIPASE A2"/>
    <property type="match status" value="1"/>
</dbReference>
<feature type="active site" description="Proton acceptor" evidence="5">
    <location>
        <position position="172"/>
    </location>
</feature>
<dbReference type="AlphaFoldDB" id="A0A9D4DZF8"/>
<feature type="short sequence motif" description="DGA/G" evidence="5">
    <location>
        <begin position="172"/>
        <end position="174"/>
    </location>
</feature>
<reference evidence="7" key="2">
    <citation type="submission" date="2020-11" db="EMBL/GenBank/DDBJ databases">
        <authorList>
            <person name="McCartney M.A."/>
            <person name="Auch B."/>
            <person name="Kono T."/>
            <person name="Mallez S."/>
            <person name="Becker A."/>
            <person name="Gohl D.M."/>
            <person name="Silverstein K.A.T."/>
            <person name="Koren S."/>
            <person name="Bechman K.B."/>
            <person name="Herman A."/>
            <person name="Abrahante J.E."/>
            <person name="Garbe J."/>
        </authorList>
    </citation>
    <scope>NUCLEOTIDE SEQUENCE</scope>
    <source>
        <strain evidence="7">Duluth1</strain>
        <tissue evidence="7">Whole animal</tissue>
    </source>
</reference>
<dbReference type="Gene3D" id="3.40.1090.10">
    <property type="entry name" value="Cytosolic phospholipase A2 catalytic domain"/>
    <property type="match status" value="1"/>
</dbReference>
<evidence type="ECO:0000256" key="5">
    <source>
        <dbReference type="PROSITE-ProRule" id="PRU01161"/>
    </source>
</evidence>
<sequence length="213" mass="23411">MAAGDRILSLDGGGIRGLIMLEILDAIEKEAGKPIKDLFDWIGGTSTGGIVALGIATDKTLDTIKGIYNNMKGKVFKGKTPYDSAQIKEQCKQNFGTSVMGDIKHPKILVTGVLGDHSPWKLHMFRSYTDGYEPEAEGFWSTQPPKKQLIWEVARSTSAAPIFFHPYRQYFDGGLLSNNPTLDILTEIHKFNTGPTSQGLNLILGKRLDQAEV</sequence>
<evidence type="ECO:0000313" key="7">
    <source>
        <dbReference type="EMBL" id="KAH3770431.1"/>
    </source>
</evidence>